<feature type="domain" description="EGF-like" evidence="3">
    <location>
        <begin position="136"/>
        <end position="181"/>
    </location>
</feature>
<organism evidence="4 5">
    <name type="scientific">Globodera rostochiensis</name>
    <name type="common">Golden nematode worm</name>
    <name type="synonym">Heterodera rostochiensis</name>
    <dbReference type="NCBI Taxonomy" id="31243"/>
    <lineage>
        <taxon>Eukaryota</taxon>
        <taxon>Metazoa</taxon>
        <taxon>Ecdysozoa</taxon>
        <taxon>Nematoda</taxon>
        <taxon>Chromadorea</taxon>
        <taxon>Rhabditida</taxon>
        <taxon>Tylenchina</taxon>
        <taxon>Tylenchomorpha</taxon>
        <taxon>Tylenchoidea</taxon>
        <taxon>Heteroderidae</taxon>
        <taxon>Heteroderinae</taxon>
        <taxon>Globodera</taxon>
    </lineage>
</organism>
<evidence type="ECO:0000256" key="1">
    <source>
        <dbReference type="PROSITE-ProRule" id="PRU00076"/>
    </source>
</evidence>
<keyword evidence="1" id="KW-0245">EGF-like domain</keyword>
<keyword evidence="2" id="KW-1133">Transmembrane helix</keyword>
<dbReference type="PROSITE" id="PS01186">
    <property type="entry name" value="EGF_2"/>
    <property type="match status" value="1"/>
</dbReference>
<dbReference type="AlphaFoldDB" id="A0A914HDE7"/>
<keyword evidence="2" id="KW-0812">Transmembrane</keyword>
<evidence type="ECO:0000313" key="5">
    <source>
        <dbReference type="WBParaSite" id="Gr19_v10_g16329.t1"/>
    </source>
</evidence>
<comment type="caution">
    <text evidence="1">Lacks conserved residue(s) required for the propagation of feature annotation.</text>
</comment>
<sequence>MTILQSLSMSSNWLFFPSSISKQNIFDRFDLSQHQQAIVTIFHNIRAVLLIIVHVPHYYSSAIRQRTSDELNNLHNSGALRPSPTTNPFSMPPATFQTVTKNWRTITAFTAETKIENAESAGEATTNKKGTEWSLAASPCPPHFGRSYCYNGGDCYMLAETSQNHSPMCRCLSGFHGHRCEYSFSADLYGMDRGDYEPVINGGNGVPSNCTTSTGDSPSSSPPSFILPTVGLFLLVLILLALLLLPLTLRQRCSHNDSGTNK</sequence>
<protein>
    <submittedName>
        <fullName evidence="5">EGF-like domain-containing protein</fullName>
    </submittedName>
</protein>
<feature type="transmembrane region" description="Helical" evidence="2">
    <location>
        <begin position="225"/>
        <end position="245"/>
    </location>
</feature>
<dbReference type="PROSITE" id="PS00022">
    <property type="entry name" value="EGF_1"/>
    <property type="match status" value="1"/>
</dbReference>
<reference evidence="5" key="1">
    <citation type="submission" date="2022-11" db="UniProtKB">
        <authorList>
            <consortium name="WormBaseParasite"/>
        </authorList>
    </citation>
    <scope>IDENTIFICATION</scope>
</reference>
<proteinExistence type="predicted"/>
<name>A0A914HDE7_GLORO</name>
<keyword evidence="1" id="KW-1015">Disulfide bond</keyword>
<dbReference type="Gene3D" id="2.10.25.10">
    <property type="entry name" value="Laminin"/>
    <property type="match status" value="1"/>
</dbReference>
<dbReference type="Proteomes" id="UP000887572">
    <property type="component" value="Unplaced"/>
</dbReference>
<dbReference type="PROSITE" id="PS50026">
    <property type="entry name" value="EGF_3"/>
    <property type="match status" value="1"/>
</dbReference>
<keyword evidence="4" id="KW-1185">Reference proteome</keyword>
<evidence type="ECO:0000313" key="4">
    <source>
        <dbReference type="Proteomes" id="UP000887572"/>
    </source>
</evidence>
<dbReference type="InterPro" id="IPR000742">
    <property type="entry name" value="EGF"/>
</dbReference>
<evidence type="ECO:0000259" key="3">
    <source>
        <dbReference type="PROSITE" id="PS50026"/>
    </source>
</evidence>
<keyword evidence="2" id="KW-0472">Membrane</keyword>
<evidence type="ECO:0000256" key="2">
    <source>
        <dbReference type="SAM" id="Phobius"/>
    </source>
</evidence>
<accession>A0A914HDE7</accession>
<feature type="disulfide bond" evidence="1">
    <location>
        <begin position="171"/>
        <end position="180"/>
    </location>
</feature>
<dbReference type="SUPFAM" id="SSF57196">
    <property type="entry name" value="EGF/Laminin"/>
    <property type="match status" value="1"/>
</dbReference>
<dbReference type="WBParaSite" id="Gr19_v10_g16329.t1">
    <property type="protein sequence ID" value="Gr19_v10_g16329.t1"/>
    <property type="gene ID" value="Gr19_v10_g16329"/>
</dbReference>